<dbReference type="SMART" id="SM00387">
    <property type="entry name" value="HATPase_c"/>
    <property type="match status" value="1"/>
</dbReference>
<dbReference type="InterPro" id="IPR003594">
    <property type="entry name" value="HATPase_dom"/>
</dbReference>
<dbReference type="GO" id="GO:0000155">
    <property type="term" value="F:phosphorelay sensor kinase activity"/>
    <property type="evidence" value="ECO:0007669"/>
    <property type="project" value="InterPro"/>
</dbReference>
<dbReference type="PROSITE" id="PS50839">
    <property type="entry name" value="CHASE"/>
    <property type="match status" value="1"/>
</dbReference>
<dbReference type="PANTHER" id="PTHR42878">
    <property type="entry name" value="TWO-COMPONENT HISTIDINE KINASE"/>
    <property type="match status" value="1"/>
</dbReference>
<dbReference type="InterPro" id="IPR003661">
    <property type="entry name" value="HisK_dim/P_dom"/>
</dbReference>
<evidence type="ECO:0000256" key="5">
    <source>
        <dbReference type="ARBA" id="ARBA00022679"/>
    </source>
</evidence>
<dbReference type="InterPro" id="IPR006189">
    <property type="entry name" value="CHASE_dom"/>
</dbReference>
<dbReference type="Gene3D" id="3.30.450.350">
    <property type="entry name" value="CHASE domain"/>
    <property type="match status" value="1"/>
</dbReference>
<accession>A0A7T0FZE2</accession>
<dbReference type="GO" id="GO:0007234">
    <property type="term" value="P:osmosensory signaling via phosphorelay pathway"/>
    <property type="evidence" value="ECO:0007669"/>
    <property type="project" value="TreeGrafter"/>
</dbReference>
<comment type="subcellular location">
    <subcellularLocation>
        <location evidence="2">Membrane</location>
    </subcellularLocation>
</comment>
<evidence type="ECO:0000256" key="2">
    <source>
        <dbReference type="ARBA" id="ARBA00004370"/>
    </source>
</evidence>
<dbReference type="CDD" id="cd00075">
    <property type="entry name" value="HATPase"/>
    <property type="match status" value="1"/>
</dbReference>
<dbReference type="SUPFAM" id="SSF47384">
    <property type="entry name" value="Homodimeric domain of signal transducing histidine kinase"/>
    <property type="match status" value="1"/>
</dbReference>
<dbReference type="SUPFAM" id="SSF55874">
    <property type="entry name" value="ATPase domain of HSP90 chaperone/DNA topoisomerase II/histidine kinase"/>
    <property type="match status" value="1"/>
</dbReference>
<evidence type="ECO:0000256" key="6">
    <source>
        <dbReference type="ARBA" id="ARBA00022692"/>
    </source>
</evidence>
<evidence type="ECO:0000256" key="3">
    <source>
        <dbReference type="ARBA" id="ARBA00012438"/>
    </source>
</evidence>
<dbReference type="PROSITE" id="PS50109">
    <property type="entry name" value="HIS_KIN"/>
    <property type="match status" value="1"/>
</dbReference>
<dbReference type="InterPro" id="IPR036890">
    <property type="entry name" value="HATPase_C_sf"/>
</dbReference>
<sequence length="587" mass="67048">MKSPEQIDAHLHWFHWVIVSLSIILTMLAWWFTKTQVDEKIEGKFRRESQQAIELISERMQKYEDALWAGVSAIQAKGGDISAAEWRVFEQSFGVEVKYPGVLGLGVIFYVPQHKLKGFLEKQRMERPDFHIHPPHDEKEFFPITYIEPVENNSKAVGLDMVHETNRYTAAKKARDTGEAQITGPIVLVQDEKRTPGFLFFTPFYAGGKYESLEERRKNFIGMVYAPFIAEVLMNGVLMKEELHVGFRLRDGKETLYDQFGENQKEYDQNPLFKKTISIDWYGRKWEFDIQTTQSFKKATDSFQPLTILIGGIIIDALIIFLILALSRTNKRAIDFANSINKKLIDQAVFLKKSNEDLEQFAYVVSHDLKAPLRAINNLSDWIAEDLGENLESETKENIVTLKNRVARMENLIQGILNYSRAGTAGSEKMYCNIEEIVSNALSLMEGYTNISIDIGKNIPNVFADPTQLTQVFVNLISNAIRHSDAPGGKIKVSAKQYQKDERYIEILVANEGKKIPQEYADRIFKMFQTLEARDEKESTGVGLTIVKKIVENHSGRVCLLDTADLLTTFQVLWPKCFQLEAPLAGH</sequence>
<dbReference type="PRINTS" id="PR00344">
    <property type="entry name" value="BCTRLSENSOR"/>
</dbReference>
<dbReference type="GO" id="GO:0000156">
    <property type="term" value="F:phosphorelay response regulator activity"/>
    <property type="evidence" value="ECO:0007669"/>
    <property type="project" value="TreeGrafter"/>
</dbReference>
<dbReference type="PANTHER" id="PTHR42878:SF15">
    <property type="entry name" value="BACTERIOPHYTOCHROME"/>
    <property type="match status" value="1"/>
</dbReference>
<keyword evidence="4" id="KW-0597">Phosphoprotein</keyword>
<gene>
    <name evidence="13" type="ORF">G3M70_01975</name>
</gene>
<evidence type="ECO:0000256" key="1">
    <source>
        <dbReference type="ARBA" id="ARBA00000085"/>
    </source>
</evidence>
<dbReference type="InterPro" id="IPR036097">
    <property type="entry name" value="HisK_dim/P_sf"/>
</dbReference>
<feature type="domain" description="CHASE" evidence="12">
    <location>
        <begin position="132"/>
        <end position="228"/>
    </location>
</feature>
<feature type="domain" description="Histidine kinase" evidence="11">
    <location>
        <begin position="364"/>
        <end position="578"/>
    </location>
</feature>
<evidence type="ECO:0000256" key="10">
    <source>
        <dbReference type="SAM" id="Phobius"/>
    </source>
</evidence>
<proteinExistence type="predicted"/>
<dbReference type="EMBL" id="CP048685">
    <property type="protein sequence ID" value="QPJ60721.1"/>
    <property type="molecule type" value="Genomic_DNA"/>
</dbReference>
<evidence type="ECO:0000256" key="7">
    <source>
        <dbReference type="ARBA" id="ARBA00022777"/>
    </source>
</evidence>
<dbReference type="GO" id="GO:0016020">
    <property type="term" value="C:membrane"/>
    <property type="evidence" value="ECO:0007669"/>
    <property type="project" value="UniProtKB-SubCell"/>
</dbReference>
<evidence type="ECO:0000259" key="12">
    <source>
        <dbReference type="PROSITE" id="PS50839"/>
    </source>
</evidence>
<keyword evidence="5" id="KW-0808">Transferase</keyword>
<feature type="transmembrane region" description="Helical" evidence="10">
    <location>
        <begin position="220"/>
        <end position="239"/>
    </location>
</feature>
<dbReference type="InterPro" id="IPR004358">
    <property type="entry name" value="Sig_transdc_His_kin-like_C"/>
</dbReference>
<dbReference type="GO" id="GO:0030295">
    <property type="term" value="F:protein kinase activator activity"/>
    <property type="evidence" value="ECO:0007669"/>
    <property type="project" value="TreeGrafter"/>
</dbReference>
<evidence type="ECO:0000313" key="14">
    <source>
        <dbReference type="Proteomes" id="UP000594688"/>
    </source>
</evidence>
<keyword evidence="7" id="KW-0418">Kinase</keyword>
<evidence type="ECO:0000256" key="9">
    <source>
        <dbReference type="ARBA" id="ARBA00023136"/>
    </source>
</evidence>
<feature type="transmembrane region" description="Helical" evidence="10">
    <location>
        <begin position="306"/>
        <end position="326"/>
    </location>
</feature>
<protein>
    <recommendedName>
        <fullName evidence="3">histidine kinase</fullName>
        <ecNumber evidence="3">2.7.13.3</ecNumber>
    </recommendedName>
</protein>
<dbReference type="Pfam" id="PF03924">
    <property type="entry name" value="CHASE"/>
    <property type="match status" value="1"/>
</dbReference>
<dbReference type="SMART" id="SM00388">
    <property type="entry name" value="HisKA"/>
    <property type="match status" value="1"/>
</dbReference>
<dbReference type="AlphaFoldDB" id="A0A7T0FZE2"/>
<dbReference type="InterPro" id="IPR005467">
    <property type="entry name" value="His_kinase_dom"/>
</dbReference>
<dbReference type="InterPro" id="IPR050351">
    <property type="entry name" value="BphY/WalK/GraS-like"/>
</dbReference>
<dbReference type="Pfam" id="PF00512">
    <property type="entry name" value="HisKA"/>
    <property type="match status" value="1"/>
</dbReference>
<evidence type="ECO:0000256" key="4">
    <source>
        <dbReference type="ARBA" id="ARBA00022553"/>
    </source>
</evidence>
<keyword evidence="8 10" id="KW-1133">Transmembrane helix</keyword>
<dbReference type="EC" id="2.7.13.3" evidence="3"/>
<dbReference type="InterPro" id="IPR042240">
    <property type="entry name" value="CHASE_sf"/>
</dbReference>
<name>A0A7T0FZE2_9BACT</name>
<evidence type="ECO:0000259" key="11">
    <source>
        <dbReference type="PROSITE" id="PS50109"/>
    </source>
</evidence>
<dbReference type="Pfam" id="PF02518">
    <property type="entry name" value="HATPase_c"/>
    <property type="match status" value="1"/>
</dbReference>
<organism evidence="13 14">
    <name type="scientific">Candidatus Nitronauta litoralis</name>
    <dbReference type="NCBI Taxonomy" id="2705533"/>
    <lineage>
        <taxon>Bacteria</taxon>
        <taxon>Pseudomonadati</taxon>
        <taxon>Nitrospinota/Tectimicrobiota group</taxon>
        <taxon>Nitrospinota</taxon>
        <taxon>Nitrospinia</taxon>
        <taxon>Nitrospinales</taxon>
        <taxon>Nitrospinaceae</taxon>
        <taxon>Candidatus Nitronauta</taxon>
    </lineage>
</organism>
<dbReference type="Gene3D" id="3.30.565.10">
    <property type="entry name" value="Histidine kinase-like ATPase, C-terminal domain"/>
    <property type="match status" value="1"/>
</dbReference>
<dbReference type="SMART" id="SM01079">
    <property type="entry name" value="CHASE"/>
    <property type="match status" value="1"/>
</dbReference>
<keyword evidence="9 10" id="KW-0472">Membrane</keyword>
<evidence type="ECO:0000313" key="13">
    <source>
        <dbReference type="EMBL" id="QPJ60721.1"/>
    </source>
</evidence>
<dbReference type="KEGG" id="nli:G3M70_01975"/>
<evidence type="ECO:0000256" key="8">
    <source>
        <dbReference type="ARBA" id="ARBA00022989"/>
    </source>
</evidence>
<dbReference type="Proteomes" id="UP000594688">
    <property type="component" value="Chromosome"/>
</dbReference>
<dbReference type="Gene3D" id="1.10.287.130">
    <property type="match status" value="1"/>
</dbReference>
<comment type="catalytic activity">
    <reaction evidence="1">
        <text>ATP + protein L-histidine = ADP + protein N-phospho-L-histidine.</text>
        <dbReference type="EC" id="2.7.13.3"/>
    </reaction>
</comment>
<feature type="transmembrane region" description="Helical" evidence="10">
    <location>
        <begin position="13"/>
        <end position="32"/>
    </location>
</feature>
<dbReference type="CDD" id="cd00082">
    <property type="entry name" value="HisKA"/>
    <property type="match status" value="1"/>
</dbReference>
<keyword evidence="6 10" id="KW-0812">Transmembrane</keyword>
<reference evidence="13 14" key="1">
    <citation type="submission" date="2020-02" db="EMBL/GenBank/DDBJ databases">
        <title>Genomic and physiological characterization of two novel Nitrospinaceae genera.</title>
        <authorList>
            <person name="Mueller A.J."/>
            <person name="Jung M.-Y."/>
            <person name="Strachan C.R."/>
            <person name="Herbold C.W."/>
            <person name="Kirkegaard R.H."/>
            <person name="Daims H."/>
        </authorList>
    </citation>
    <scope>NUCLEOTIDE SEQUENCE [LARGE SCALE GENOMIC DNA]</scope>
    <source>
        <strain evidence="13">EB</strain>
    </source>
</reference>